<name>A0AAN8GK73_9TELE</name>
<dbReference type="PANTHER" id="PTHR15326">
    <property type="entry name" value="SPERMATOGENESIS-ASSOCIATED PROTEIN 2/TAMOZHENNIC"/>
    <property type="match status" value="1"/>
</dbReference>
<dbReference type="AlphaFoldDB" id="A0AAN8GK73"/>
<evidence type="ECO:0000313" key="4">
    <source>
        <dbReference type="EMBL" id="KAK5881914.1"/>
    </source>
</evidence>
<protein>
    <recommendedName>
        <fullName evidence="3">Spermatogenesis-associated protein 2 PUB-like domain-containing protein</fullName>
    </recommendedName>
</protein>
<dbReference type="Gene3D" id="1.20.58.2190">
    <property type="match status" value="1"/>
</dbReference>
<reference evidence="4 5" key="1">
    <citation type="journal article" date="2023" name="Mol. Biol. Evol.">
        <title>Genomics of Secondarily Temperate Adaptation in the Only Non-Antarctic Icefish.</title>
        <authorList>
            <person name="Rivera-Colon A.G."/>
            <person name="Rayamajhi N."/>
            <person name="Minhas B.F."/>
            <person name="Madrigal G."/>
            <person name="Bilyk K.T."/>
            <person name="Yoon V."/>
            <person name="Hune M."/>
            <person name="Gregory S."/>
            <person name="Cheng C.H.C."/>
            <person name="Catchen J.M."/>
        </authorList>
    </citation>
    <scope>NUCLEOTIDE SEQUENCE [LARGE SCALE GENOMIC DNA]</scope>
    <source>
        <strain evidence="4">JC2023a</strain>
    </source>
</reference>
<sequence>MKDSGREDPVSRHEVFEDYVNFFFQQCPEVGPCRDPPLLRRVARYLQTGEPGETFPLLPVHRVVLQGCAAPGSDCRKHLSAVSKAAELLETLCVNLFLQPWKKEIRTLKTYTGPFVYHLLPVLSSSTIQSVLASIGYLPHTDTALSEYRLSEEADSQRAQLLGFQLLLARVECSNLLELLERLGPQEWLDVLQRKAGPKTLEENTEENTTKGQRKEEEEEIKKEEEADRREDPQSLDSRLEFKPQPKPRRIHLTSVDQSILEMHKSYPDLSIKGRRLVPHRAPREDSRGREGRPGSTDTHCDEAGADGGTTAEGVMGEESRGSGCSDRISGGSAPPGDPLSSSTTDGGRGGDELTLRAGSQGEQSLKPGDPQPAAEHSAADLQNKTAAAPPEAVLSELPGRGEEGRGRHHTREEDNVKKERRRKERKASAEGGGEEQTLRTPLMEPGPAPCPPQLRPAEEREHPPLSSRTADCQVCAGEAGRGGEGELAQSFVIL</sequence>
<keyword evidence="5" id="KW-1185">Reference proteome</keyword>
<feature type="compositionally biased region" description="Basic and acidic residues" evidence="2">
    <location>
        <begin position="282"/>
        <end position="303"/>
    </location>
</feature>
<dbReference type="PANTHER" id="PTHR15326:SF9">
    <property type="entry name" value="SPERMATOGENESIS-ASSOCIATED PROTEIN 2"/>
    <property type="match status" value="1"/>
</dbReference>
<feature type="domain" description="Spermatogenesis-associated protein 2 PUB-like" evidence="3">
    <location>
        <begin position="78"/>
        <end position="183"/>
    </location>
</feature>
<feature type="region of interest" description="Disordered" evidence="2">
    <location>
        <begin position="199"/>
        <end position="470"/>
    </location>
</feature>
<proteinExistence type="inferred from homology"/>
<comment type="similarity">
    <text evidence="1">Belongs to the SPATA2 family.</text>
</comment>
<gene>
    <name evidence="4" type="ORF">CesoFtcFv8_020552</name>
</gene>
<organism evidence="4 5">
    <name type="scientific">Champsocephalus esox</name>
    <name type="common">pike icefish</name>
    <dbReference type="NCBI Taxonomy" id="159716"/>
    <lineage>
        <taxon>Eukaryota</taxon>
        <taxon>Metazoa</taxon>
        <taxon>Chordata</taxon>
        <taxon>Craniata</taxon>
        <taxon>Vertebrata</taxon>
        <taxon>Euteleostomi</taxon>
        <taxon>Actinopterygii</taxon>
        <taxon>Neopterygii</taxon>
        <taxon>Teleostei</taxon>
        <taxon>Neoteleostei</taxon>
        <taxon>Acanthomorphata</taxon>
        <taxon>Eupercaria</taxon>
        <taxon>Perciformes</taxon>
        <taxon>Notothenioidei</taxon>
        <taxon>Channichthyidae</taxon>
        <taxon>Champsocephalus</taxon>
    </lineage>
</organism>
<dbReference type="EMBL" id="JAULUE010002062">
    <property type="protein sequence ID" value="KAK5881914.1"/>
    <property type="molecule type" value="Genomic_DNA"/>
</dbReference>
<evidence type="ECO:0000259" key="3">
    <source>
        <dbReference type="Pfam" id="PF21388"/>
    </source>
</evidence>
<accession>A0AAN8GK73</accession>
<evidence type="ECO:0000256" key="1">
    <source>
        <dbReference type="ARBA" id="ARBA00038142"/>
    </source>
</evidence>
<feature type="compositionally biased region" description="Basic and acidic residues" evidence="2">
    <location>
        <begin position="213"/>
        <end position="244"/>
    </location>
</feature>
<dbReference type="Proteomes" id="UP001335648">
    <property type="component" value="Unassembled WGS sequence"/>
</dbReference>
<dbReference type="GO" id="GO:0005737">
    <property type="term" value="C:cytoplasm"/>
    <property type="evidence" value="ECO:0007669"/>
    <property type="project" value="TreeGrafter"/>
</dbReference>
<comment type="caution">
    <text evidence="4">The sequence shown here is derived from an EMBL/GenBank/DDBJ whole genome shotgun (WGS) entry which is preliminary data.</text>
</comment>
<dbReference type="InterPro" id="IPR048839">
    <property type="entry name" value="SPATA2_PUB-like"/>
</dbReference>
<feature type="compositionally biased region" description="Pro residues" evidence="2">
    <location>
        <begin position="445"/>
        <end position="455"/>
    </location>
</feature>
<feature type="compositionally biased region" description="Basic and acidic residues" evidence="2">
    <location>
        <begin position="400"/>
        <end position="418"/>
    </location>
</feature>
<evidence type="ECO:0000313" key="5">
    <source>
        <dbReference type="Proteomes" id="UP001335648"/>
    </source>
</evidence>
<dbReference type="Pfam" id="PF21388">
    <property type="entry name" value="SPATA2_PUB-like"/>
    <property type="match status" value="1"/>
</dbReference>
<evidence type="ECO:0000256" key="2">
    <source>
        <dbReference type="SAM" id="MobiDB-lite"/>
    </source>
</evidence>